<sequence length="63" mass="6346">MKFESMILASLFVACFALCTLVMGAMLTASPRAVALAGAQHSAIQSATPPGCAARSATTCPEA</sequence>
<gene>
    <name evidence="1" type="ORF">ABNK63_14735</name>
</gene>
<dbReference type="AlphaFoldDB" id="A0AAU7QJZ2"/>
<proteinExistence type="predicted"/>
<name>A0AAU7QJZ2_9GAMM</name>
<evidence type="ECO:0000313" key="1">
    <source>
        <dbReference type="EMBL" id="XBS89638.1"/>
    </source>
</evidence>
<dbReference type="RefSeq" id="WP_350016051.1">
    <property type="nucleotide sequence ID" value="NZ_CP157948.1"/>
</dbReference>
<accession>A0AAU7QJZ2</accession>
<dbReference type="PROSITE" id="PS51257">
    <property type="entry name" value="PROKAR_LIPOPROTEIN"/>
    <property type="match status" value="1"/>
</dbReference>
<protein>
    <submittedName>
        <fullName evidence="1">Uncharacterized protein</fullName>
    </submittedName>
</protein>
<organism evidence="1">
    <name type="scientific">Rhodanobacter sp. IGA1.0</name>
    <dbReference type="NCBI Taxonomy" id="3158582"/>
    <lineage>
        <taxon>Bacteria</taxon>
        <taxon>Pseudomonadati</taxon>
        <taxon>Pseudomonadota</taxon>
        <taxon>Gammaproteobacteria</taxon>
        <taxon>Lysobacterales</taxon>
        <taxon>Rhodanobacteraceae</taxon>
        <taxon>Rhodanobacter</taxon>
    </lineage>
</organism>
<reference evidence="1" key="1">
    <citation type="submission" date="2024-06" db="EMBL/GenBank/DDBJ databases">
        <authorList>
            <person name="Sun Y."/>
        </authorList>
    </citation>
    <scope>NUCLEOTIDE SEQUENCE</scope>
    <source>
        <strain evidence="1">IGA1.0</strain>
    </source>
</reference>
<dbReference type="EMBL" id="CP157948">
    <property type="protein sequence ID" value="XBS89638.1"/>
    <property type="molecule type" value="Genomic_DNA"/>
</dbReference>